<dbReference type="InterPro" id="IPR014016">
    <property type="entry name" value="UvrD-like_ATP-bd"/>
</dbReference>
<comment type="similarity">
    <text evidence="1 11">Belongs to the helicase family. UvrD subfamily.</text>
</comment>
<organism evidence="15 16">
    <name type="scientific">Pectobacterium versatile</name>
    <dbReference type="NCBI Taxonomy" id="2488639"/>
    <lineage>
        <taxon>Bacteria</taxon>
        <taxon>Pseudomonadati</taxon>
        <taxon>Pseudomonadota</taxon>
        <taxon>Gammaproteobacteria</taxon>
        <taxon>Enterobacterales</taxon>
        <taxon>Pectobacteriaceae</taxon>
        <taxon>Pectobacterium</taxon>
    </lineage>
</organism>
<feature type="binding site" evidence="11">
    <location>
        <position position="278"/>
    </location>
    <ligand>
        <name>ATP</name>
        <dbReference type="ChEBI" id="CHEBI:30616"/>
    </ligand>
</feature>
<evidence type="ECO:0000256" key="8">
    <source>
        <dbReference type="ARBA" id="ARBA00023235"/>
    </source>
</evidence>
<keyword evidence="4 11" id="KW-0378">Hydrolase</keyword>
<dbReference type="GO" id="GO:0006260">
    <property type="term" value="P:DNA replication"/>
    <property type="evidence" value="ECO:0007669"/>
    <property type="project" value="UniProtKB-UniRule"/>
</dbReference>
<dbReference type="FunFam" id="1.10.486.10:FF:000002">
    <property type="entry name" value="ATP-dependent DNA helicase Rep"/>
    <property type="match status" value="1"/>
</dbReference>
<dbReference type="CDD" id="cd18807">
    <property type="entry name" value="SF1_C_UvrD"/>
    <property type="match status" value="1"/>
</dbReference>
<feature type="domain" description="UvrD-like helicase C-terminal" evidence="14">
    <location>
        <begin position="281"/>
        <end position="562"/>
    </location>
</feature>
<dbReference type="SUPFAM" id="SSF52540">
    <property type="entry name" value="P-loop containing nucleoside triphosphate hydrolases"/>
    <property type="match status" value="1"/>
</dbReference>
<dbReference type="EC" id="5.6.2.4" evidence="11"/>
<dbReference type="InterPro" id="IPR027417">
    <property type="entry name" value="P-loop_NTPase"/>
</dbReference>
<reference evidence="15 16" key="1">
    <citation type="submission" date="2020-07" db="EMBL/GenBank/DDBJ databases">
        <title>Updated taxonomy of Pectobacterium genus in the CIRM-CFBP bacterial collection: when new species reveal old endemic population.</title>
        <authorList>
            <person name="Pedron J."/>
            <person name="Barny M.A."/>
            <person name="Portier P."/>
        </authorList>
    </citation>
    <scope>NUCLEOTIDE SEQUENCE [LARGE SCALE GENOMIC DNA]</scope>
    <source>
        <strain evidence="15 16">CFBP5669</strain>
    </source>
</reference>
<proteinExistence type="inferred from homology"/>
<evidence type="ECO:0000256" key="4">
    <source>
        <dbReference type="ARBA" id="ARBA00022801"/>
    </source>
</evidence>
<dbReference type="InterPro" id="IPR014017">
    <property type="entry name" value="DNA_helicase_UvrD-like_C"/>
</dbReference>
<feature type="domain" description="UvrD-like helicase ATP-binding" evidence="13">
    <location>
        <begin position="1"/>
        <end position="280"/>
    </location>
</feature>
<evidence type="ECO:0000256" key="7">
    <source>
        <dbReference type="ARBA" id="ARBA00023125"/>
    </source>
</evidence>
<comment type="catalytic activity">
    <reaction evidence="9 11">
        <text>Couples ATP hydrolysis with the unwinding of duplex DNA by translocating in the 3'-5' direction.</text>
        <dbReference type="EC" id="5.6.2.4"/>
    </reaction>
</comment>
<dbReference type="RefSeq" id="WP_180790334.1">
    <property type="nucleotide sequence ID" value="NZ_JACDRT010000010.1"/>
</dbReference>
<gene>
    <name evidence="11 15" type="primary">rep</name>
    <name evidence="15" type="ORF">H0253_13495</name>
</gene>
<evidence type="ECO:0000256" key="3">
    <source>
        <dbReference type="ARBA" id="ARBA00022741"/>
    </source>
</evidence>
<comment type="subunit">
    <text evidence="11">Homodimer.</text>
</comment>
<dbReference type="PROSITE" id="PS51217">
    <property type="entry name" value="UVRD_HELICASE_CTER"/>
    <property type="match status" value="1"/>
</dbReference>
<dbReference type="HAMAP" id="MF_01920">
    <property type="entry name" value="Helicase_Rep"/>
    <property type="match status" value="1"/>
</dbReference>
<dbReference type="FunFam" id="1.10.10.160:FF:000001">
    <property type="entry name" value="ATP-dependent DNA helicase"/>
    <property type="match status" value="1"/>
</dbReference>
<dbReference type="Pfam" id="PF13361">
    <property type="entry name" value="UvrD_C"/>
    <property type="match status" value="1"/>
</dbReference>
<evidence type="ECO:0000256" key="10">
    <source>
        <dbReference type="ARBA" id="ARBA00048988"/>
    </source>
</evidence>
<keyword evidence="5 11" id="KW-0347">Helicase</keyword>
<dbReference type="GO" id="GO:0005524">
    <property type="term" value="F:ATP binding"/>
    <property type="evidence" value="ECO:0007669"/>
    <property type="project" value="UniProtKB-UniRule"/>
</dbReference>
<dbReference type="InterPro" id="IPR005752">
    <property type="entry name" value="Helicase_Rep"/>
</dbReference>
<evidence type="ECO:0000256" key="1">
    <source>
        <dbReference type="ARBA" id="ARBA00009922"/>
    </source>
</evidence>
<evidence type="ECO:0000256" key="12">
    <source>
        <dbReference type="PROSITE-ProRule" id="PRU00560"/>
    </source>
</evidence>
<dbReference type="GO" id="GO:0016787">
    <property type="term" value="F:hydrolase activity"/>
    <property type="evidence" value="ECO:0007669"/>
    <property type="project" value="UniProtKB-UniRule"/>
</dbReference>
<evidence type="ECO:0000259" key="13">
    <source>
        <dbReference type="PROSITE" id="PS51198"/>
    </source>
</evidence>
<dbReference type="PROSITE" id="PS51198">
    <property type="entry name" value="UVRD_HELICASE_ATP_BIND"/>
    <property type="match status" value="1"/>
</dbReference>
<dbReference type="Gene3D" id="1.10.10.160">
    <property type="match status" value="1"/>
</dbReference>
<dbReference type="InterPro" id="IPR000212">
    <property type="entry name" value="DNA_helicase_UvrD/REP"/>
</dbReference>
<evidence type="ECO:0000256" key="5">
    <source>
        <dbReference type="ARBA" id="ARBA00022806"/>
    </source>
</evidence>
<protein>
    <recommendedName>
        <fullName evidence="11">ATP-dependent DNA helicase Rep</fullName>
        <ecNumber evidence="11">5.6.2.4</ecNumber>
    </recommendedName>
    <alternativeName>
        <fullName evidence="11">DNA 3'-5' helicase Rep</fullName>
    </alternativeName>
</protein>
<dbReference type="AlphaFoldDB" id="A0AAW3RV50"/>
<keyword evidence="2 11" id="KW-0235">DNA replication</keyword>
<evidence type="ECO:0000256" key="2">
    <source>
        <dbReference type="ARBA" id="ARBA00022705"/>
    </source>
</evidence>
<dbReference type="Gene3D" id="1.10.486.10">
    <property type="entry name" value="PCRA, domain 4"/>
    <property type="match status" value="1"/>
</dbReference>
<dbReference type="GO" id="GO:0003697">
    <property type="term" value="F:single-stranded DNA binding"/>
    <property type="evidence" value="ECO:0007669"/>
    <property type="project" value="UniProtKB-UniRule"/>
</dbReference>
<keyword evidence="7 11" id="KW-0238">DNA-binding</keyword>
<keyword evidence="6 11" id="KW-0067">ATP-binding</keyword>
<accession>A0AAW3RV50</accession>
<dbReference type="GO" id="GO:0043138">
    <property type="term" value="F:3'-5' DNA helicase activity"/>
    <property type="evidence" value="ECO:0007669"/>
    <property type="project" value="UniProtKB-UniRule"/>
</dbReference>
<dbReference type="Pfam" id="PF00580">
    <property type="entry name" value="UvrD-helicase"/>
    <property type="match status" value="1"/>
</dbReference>
<evidence type="ECO:0000256" key="11">
    <source>
        <dbReference type="HAMAP-Rule" id="MF_01920"/>
    </source>
</evidence>
<keyword evidence="3 11" id="KW-0547">Nucleotide-binding</keyword>
<sequence length="673" mass="77096">MRLNPSQQHAVEFVTGPCLVLAGAGSGKTRVITNKIAHLIRQCGYQAKHIAAVTFTNKAAREMKERVAQTLGRKETRGLMIATFHTLGLEIIKREYVALGMKSNFSLFDDQDQMALLKELTEQWLENDKVLLQQLISTISNWKNDLIDPAGAAATARSERDKLFVHCYSLYHDHLCACNVLDFDDLILLPTLLLKQNAEVRERWQNRLRYLLVDEYQDTNTSQYELVKLLVGTRARFTVVGDDDQSIYSWRGARPQNLVLLQQDFPALDVIKLEQNYRSSGRILKAANILIANNPHVFEKRLFSELGYGDELKVITANNEDHEAERVVGELIAHHFIKKTQYGDYAILYRGNHQSRLFEKMLMQNRIPYRISGGTSFFSRPEIKDLLAYLRVLTNPEDDSAFLRIVNTPKREIGPATMKKLGEWAGQRNKGLFSASFDLGLSQSLTGRGLESLQRFTQWLAEIARLAEHEPVAAVRDLIHGLDYESWLYETSPSPKAAEMRMKNVNQLFSWMTEMLEGSDLDEPMTLTQVVTRFTLRDMMERGESEEELDQVQLMTLHASKGLEFPYVFLVGMEEGLLPHQSSIDEDNVDEERRLAYVGITRAQRELFFTLCKERRQYGELVRPEPSRFLLELPQDDVVWETERKVVSAQERMQKGQTNVASIRAMLAKAKGE</sequence>
<dbReference type="GO" id="GO:0009314">
    <property type="term" value="P:response to radiation"/>
    <property type="evidence" value="ECO:0007669"/>
    <property type="project" value="UniProtKB-ARBA"/>
</dbReference>
<dbReference type="CDD" id="cd17932">
    <property type="entry name" value="DEXQc_UvrD"/>
    <property type="match status" value="1"/>
</dbReference>
<evidence type="ECO:0000256" key="6">
    <source>
        <dbReference type="ARBA" id="ARBA00022840"/>
    </source>
</evidence>
<dbReference type="GO" id="GO:0032991">
    <property type="term" value="C:protein-containing complex"/>
    <property type="evidence" value="ECO:0007669"/>
    <property type="project" value="UniProtKB-ARBA"/>
</dbReference>
<dbReference type="GO" id="GO:0005829">
    <property type="term" value="C:cytosol"/>
    <property type="evidence" value="ECO:0007669"/>
    <property type="project" value="TreeGrafter"/>
</dbReference>
<feature type="binding site" evidence="12">
    <location>
        <begin position="22"/>
        <end position="29"/>
    </location>
    <ligand>
        <name>ATP</name>
        <dbReference type="ChEBI" id="CHEBI:30616"/>
    </ligand>
</feature>
<comment type="catalytic activity">
    <reaction evidence="10 11">
        <text>ATP + H2O = ADP + phosphate + H(+)</text>
        <dbReference type="Rhea" id="RHEA:13065"/>
        <dbReference type="ChEBI" id="CHEBI:15377"/>
        <dbReference type="ChEBI" id="CHEBI:15378"/>
        <dbReference type="ChEBI" id="CHEBI:30616"/>
        <dbReference type="ChEBI" id="CHEBI:43474"/>
        <dbReference type="ChEBI" id="CHEBI:456216"/>
        <dbReference type="EC" id="5.6.2.4"/>
    </reaction>
</comment>
<name>A0AAW3RV50_9GAMM</name>
<evidence type="ECO:0000256" key="9">
    <source>
        <dbReference type="ARBA" id="ARBA00034617"/>
    </source>
</evidence>
<comment type="caution">
    <text evidence="15">The sequence shown here is derived from an EMBL/GenBank/DDBJ whole genome shotgun (WGS) entry which is preliminary data.</text>
</comment>
<dbReference type="PANTHER" id="PTHR11070:SF64">
    <property type="entry name" value="ATP-DEPENDENT DNA HELICASE REP"/>
    <property type="match status" value="1"/>
</dbReference>
<dbReference type="PANTHER" id="PTHR11070">
    <property type="entry name" value="UVRD / RECB / PCRA DNA HELICASE FAMILY MEMBER"/>
    <property type="match status" value="1"/>
</dbReference>
<dbReference type="NCBIfam" id="NF008172">
    <property type="entry name" value="PRK10919.1"/>
    <property type="match status" value="1"/>
</dbReference>
<dbReference type="Gene3D" id="3.40.50.300">
    <property type="entry name" value="P-loop containing nucleotide triphosphate hydrolases"/>
    <property type="match status" value="2"/>
</dbReference>
<dbReference type="Proteomes" id="UP000584405">
    <property type="component" value="Unassembled WGS sequence"/>
</dbReference>
<dbReference type="EMBL" id="JACDRT010000010">
    <property type="protein sequence ID" value="MBA0159856.1"/>
    <property type="molecule type" value="Genomic_DNA"/>
</dbReference>
<comment type="function">
    <text evidence="11">Rep helicase is a single-stranded DNA-dependent ATPase involved in DNA replication; it can initiate unwinding at a nick in the DNA. It binds to the single-stranded DNA and acts in a progressive fashion along the DNA in the 3' to 5' direction.</text>
</comment>
<evidence type="ECO:0000259" key="14">
    <source>
        <dbReference type="PROSITE" id="PS51217"/>
    </source>
</evidence>
<evidence type="ECO:0000313" key="16">
    <source>
        <dbReference type="Proteomes" id="UP000584405"/>
    </source>
</evidence>
<dbReference type="NCBIfam" id="TIGR01074">
    <property type="entry name" value="rep"/>
    <property type="match status" value="1"/>
</dbReference>
<dbReference type="GO" id="GO:0000725">
    <property type="term" value="P:recombinational repair"/>
    <property type="evidence" value="ECO:0007669"/>
    <property type="project" value="TreeGrafter"/>
</dbReference>
<evidence type="ECO:0000313" key="15">
    <source>
        <dbReference type="EMBL" id="MBA0159856.1"/>
    </source>
</evidence>
<keyword evidence="8 11" id="KW-0413">Isomerase</keyword>
<dbReference type="InterPro" id="IPR013986">
    <property type="entry name" value="DExx_box_DNA_helicase_dom_sf"/>
</dbReference>